<sequence>MSFFRRGDDKVGVRASYEGQERPMASTMPADSGQPQGQYAPLETREFEALGTAMEEHEQSSTMLLSGISTVQTGLSGLIEDHGRSLQEVGRLRTEHARVSAMLKQETSARTRLDEESVRLAAENRGMASDIAQLRIEADVFRQEFTKVQALYQVTSEERNIFEARLFDAEGELKAQVRQYDEAALLMKRAQQELDARSRELTSIRERLETETTAHQLLAETTQRDAANQSREIARLNEERGQLKVTMTEQETLVRSLQMNLANLRQELASIEERHKRLETEFENLQATSAMESAQMASRQEAMNSKVILAEKLLATANGRNRVTDDELHLAKAELKRVKTDLATLTSRSERSNEELVRSRSIGSESEAARRELASQCNELTARLREVEESRARRDREADSFKREMDARAESDRFEISQLRTSLEIARTEARQLKTEHAILTGQLEAARGDRSRIAAVPSIPEPAADPLQWTGRSETTLPIIDISEKALRASSAAVATLEGELTLPMDSSGLPRLPPAE</sequence>
<dbReference type="RefSeq" id="WP_201653756.1">
    <property type="nucleotide sequence ID" value="NZ_JAEQNC010000002.1"/>
</dbReference>
<evidence type="ECO:0000256" key="1">
    <source>
        <dbReference type="SAM" id="Coils"/>
    </source>
</evidence>
<feature type="coiled-coil region" evidence="1">
    <location>
        <begin position="173"/>
        <end position="288"/>
    </location>
</feature>
<feature type="compositionally biased region" description="Basic and acidic residues" evidence="2">
    <location>
        <begin position="348"/>
        <end position="358"/>
    </location>
</feature>
<feature type="region of interest" description="Disordered" evidence="2">
    <location>
        <begin position="1"/>
        <end position="38"/>
    </location>
</feature>
<dbReference type="AlphaFoldDB" id="A0A936YJ68"/>
<name>A0A936YJ68_9HYPH</name>
<organism evidence="3 4">
    <name type="scientific">Rhizobium setariae</name>
    <dbReference type="NCBI Taxonomy" id="2801340"/>
    <lineage>
        <taxon>Bacteria</taxon>
        <taxon>Pseudomonadati</taxon>
        <taxon>Pseudomonadota</taxon>
        <taxon>Alphaproteobacteria</taxon>
        <taxon>Hyphomicrobiales</taxon>
        <taxon>Rhizobiaceae</taxon>
        <taxon>Rhizobium/Agrobacterium group</taxon>
        <taxon>Rhizobium</taxon>
    </lineage>
</organism>
<protein>
    <submittedName>
        <fullName evidence="3">Uncharacterized protein</fullName>
    </submittedName>
</protein>
<feature type="compositionally biased region" description="Basic and acidic residues" evidence="2">
    <location>
        <begin position="1"/>
        <end position="12"/>
    </location>
</feature>
<evidence type="ECO:0000256" key="2">
    <source>
        <dbReference type="SAM" id="MobiDB-lite"/>
    </source>
</evidence>
<keyword evidence="1" id="KW-0175">Coiled coil</keyword>
<dbReference type="EMBL" id="JAEQNC010000002">
    <property type="protein sequence ID" value="MBL0371294.1"/>
    <property type="molecule type" value="Genomic_DNA"/>
</dbReference>
<reference evidence="3" key="1">
    <citation type="submission" date="2021-01" db="EMBL/GenBank/DDBJ databases">
        <title>Rhizobium sp. strain KVB221 16S ribosomal RNA gene Genome sequencing and assembly.</title>
        <authorList>
            <person name="Kang M."/>
        </authorList>
    </citation>
    <scope>NUCLEOTIDE SEQUENCE</scope>
    <source>
        <strain evidence="3">KVB221</strain>
    </source>
</reference>
<feature type="region of interest" description="Disordered" evidence="2">
    <location>
        <begin position="346"/>
        <end position="369"/>
    </location>
</feature>
<keyword evidence="4" id="KW-1185">Reference proteome</keyword>
<evidence type="ECO:0000313" key="4">
    <source>
        <dbReference type="Proteomes" id="UP000633219"/>
    </source>
</evidence>
<comment type="caution">
    <text evidence="3">The sequence shown here is derived from an EMBL/GenBank/DDBJ whole genome shotgun (WGS) entry which is preliminary data.</text>
</comment>
<dbReference type="Proteomes" id="UP000633219">
    <property type="component" value="Unassembled WGS sequence"/>
</dbReference>
<evidence type="ECO:0000313" key="3">
    <source>
        <dbReference type="EMBL" id="MBL0371294.1"/>
    </source>
</evidence>
<accession>A0A936YJ68</accession>
<proteinExistence type="predicted"/>
<gene>
    <name evidence="3" type="ORF">JJB09_04565</name>
</gene>